<dbReference type="AlphaFoldDB" id="A0A1Y5RWJ1"/>
<feature type="domain" description="2'-deoxycytidine 5'-triphosphate deaminase N-terminal" evidence="1">
    <location>
        <begin position="10"/>
        <end position="174"/>
    </location>
</feature>
<feature type="domain" description="2'-deoxycytidine 5'-triphosphate deaminase C-terminal" evidence="2">
    <location>
        <begin position="179"/>
        <end position="370"/>
    </location>
</feature>
<evidence type="ECO:0000313" key="4">
    <source>
        <dbReference type="Proteomes" id="UP000193200"/>
    </source>
</evidence>
<dbReference type="Proteomes" id="UP000193200">
    <property type="component" value="Unassembled WGS sequence"/>
</dbReference>
<reference evidence="3 4" key="1">
    <citation type="submission" date="2017-03" db="EMBL/GenBank/DDBJ databases">
        <authorList>
            <person name="Afonso C.L."/>
            <person name="Miller P.J."/>
            <person name="Scott M.A."/>
            <person name="Spackman E."/>
            <person name="Goraichik I."/>
            <person name="Dimitrov K.M."/>
            <person name="Suarez D.L."/>
            <person name="Swayne D.E."/>
        </authorList>
    </citation>
    <scope>NUCLEOTIDE SEQUENCE [LARGE SCALE GENOMIC DNA]</scope>
    <source>
        <strain evidence="3 4">CECT 7691</strain>
    </source>
</reference>
<dbReference type="PANTHER" id="PTHR42680">
    <property type="entry name" value="DCTP DEAMINASE"/>
    <property type="match status" value="1"/>
</dbReference>
<sequence>MNDQTTRYSTGILPAQMIRQAIAAGELASDDAALPIDEAQVQPASLDLRLGRTAHRIRASFLPGRETTVESKIERLEMHRLDLTGGAVLEQGCVYVVPLLERLALKKRMFATANPKSSTGRLDVFVRILTDNGAEFDQIAEGYRGRLYAEITPRTFSIRVRTGSRLAQLRLRRGSPVSSDDELRRLHQTVGLVDAASGEPVIKNGLAFSVDLAGGEDGFVGYKARHHCPVIDVDRPAHYEKWDFWEPVRADRNRSMILTPDDFYILASREAVSIPVNYAAEMLAYDTLVGEFRVHYAGFFDPGFGLASLGASGTRAVLEVRSHEVPFLLEDGQIVGRLVFERLMETPDKLYGQGIGSHYQRQGLQLGKQFRP</sequence>
<dbReference type="EMBL" id="FWFR01000001">
    <property type="protein sequence ID" value="SLN26702.1"/>
    <property type="molecule type" value="Genomic_DNA"/>
</dbReference>
<dbReference type="InParanoid" id="A0A1Y5RWJ1"/>
<dbReference type="Pfam" id="PF22569">
    <property type="entry name" value="DCD_C"/>
    <property type="match status" value="1"/>
</dbReference>
<protein>
    <submittedName>
        <fullName evidence="3">2'-deoxycytidine 5'-triphosphate deaminase</fullName>
    </submittedName>
</protein>
<dbReference type="Pfam" id="PF06559">
    <property type="entry name" value="DCD_N"/>
    <property type="match status" value="1"/>
</dbReference>
<name>A0A1Y5RWJ1_9PROT</name>
<evidence type="ECO:0000259" key="1">
    <source>
        <dbReference type="Pfam" id="PF06559"/>
    </source>
</evidence>
<dbReference type="InterPro" id="IPR010550">
    <property type="entry name" value="DCD_N"/>
</dbReference>
<keyword evidence="4" id="KW-1185">Reference proteome</keyword>
<organism evidence="3 4">
    <name type="scientific">Oceanibacterium hippocampi</name>
    <dbReference type="NCBI Taxonomy" id="745714"/>
    <lineage>
        <taxon>Bacteria</taxon>
        <taxon>Pseudomonadati</taxon>
        <taxon>Pseudomonadota</taxon>
        <taxon>Alphaproteobacteria</taxon>
        <taxon>Sneathiellales</taxon>
        <taxon>Sneathiellaceae</taxon>
        <taxon>Oceanibacterium</taxon>
    </lineage>
</organism>
<evidence type="ECO:0000259" key="2">
    <source>
        <dbReference type="Pfam" id="PF22569"/>
    </source>
</evidence>
<gene>
    <name evidence="3" type="ORF">OCH7691_00843</name>
</gene>
<dbReference type="InterPro" id="IPR036157">
    <property type="entry name" value="dUTPase-like_sf"/>
</dbReference>
<evidence type="ECO:0000313" key="3">
    <source>
        <dbReference type="EMBL" id="SLN26702.1"/>
    </source>
</evidence>
<dbReference type="GO" id="GO:0009394">
    <property type="term" value="P:2'-deoxyribonucleotide metabolic process"/>
    <property type="evidence" value="ECO:0007669"/>
    <property type="project" value="InterPro"/>
</dbReference>
<dbReference type="NCBIfam" id="NF005734">
    <property type="entry name" value="PRK07559.1"/>
    <property type="match status" value="1"/>
</dbReference>
<dbReference type="OrthoDB" id="9807211at2"/>
<dbReference type="InterPro" id="IPR053811">
    <property type="entry name" value="DCD_C"/>
</dbReference>
<proteinExistence type="predicted"/>
<accession>A0A1Y5RWJ1</accession>
<dbReference type="SUPFAM" id="SSF51283">
    <property type="entry name" value="dUTPase-like"/>
    <property type="match status" value="2"/>
</dbReference>
<dbReference type="PANTHER" id="PTHR42680:SF3">
    <property type="entry name" value="DCTP DEAMINASE"/>
    <property type="match status" value="1"/>
</dbReference>
<dbReference type="RefSeq" id="WP_085882135.1">
    <property type="nucleotide sequence ID" value="NZ_FWFR01000001.1"/>
</dbReference>
<dbReference type="GO" id="GO:0008829">
    <property type="term" value="F:dCTP deaminase activity"/>
    <property type="evidence" value="ECO:0007669"/>
    <property type="project" value="InterPro"/>
</dbReference>
<dbReference type="Gene3D" id="2.70.40.10">
    <property type="match status" value="2"/>
</dbReference>